<dbReference type="RefSeq" id="WP_201690640.1">
    <property type="nucleotide sequence ID" value="NZ_JAEQND010000008.1"/>
</dbReference>
<proteinExistence type="inferred from homology"/>
<dbReference type="Proteomes" id="UP000622707">
    <property type="component" value="Unassembled WGS sequence"/>
</dbReference>
<evidence type="ECO:0000313" key="9">
    <source>
        <dbReference type="Proteomes" id="UP000622707"/>
    </source>
</evidence>
<evidence type="ECO:0000256" key="2">
    <source>
        <dbReference type="ARBA" id="ARBA00009098"/>
    </source>
</evidence>
<dbReference type="InterPro" id="IPR003168">
    <property type="entry name" value="Nitrile_hydratase_bsu"/>
</dbReference>
<dbReference type="EMBL" id="JAEQND010000008">
    <property type="protein sequence ID" value="MBL0426479.1"/>
    <property type="molecule type" value="Genomic_DNA"/>
</dbReference>
<dbReference type="EC" id="4.2.1.84" evidence="5"/>
<dbReference type="InterPro" id="IPR049054">
    <property type="entry name" value="CN_hydtase_beta-like_N"/>
</dbReference>
<dbReference type="NCBIfam" id="TIGR03888">
    <property type="entry name" value="nitrile_beta"/>
    <property type="match status" value="1"/>
</dbReference>
<dbReference type="SUPFAM" id="SSF50090">
    <property type="entry name" value="Electron transport accessory proteins"/>
    <property type="match status" value="1"/>
</dbReference>
<evidence type="ECO:0000256" key="3">
    <source>
        <dbReference type="ARBA" id="ARBA00023239"/>
    </source>
</evidence>
<comment type="similarity">
    <text evidence="2 5">Belongs to the nitrile hydratase subunit beta family.</text>
</comment>
<dbReference type="Pfam" id="PF21006">
    <property type="entry name" value="NHase_beta_N"/>
    <property type="match status" value="1"/>
</dbReference>
<comment type="caution">
    <text evidence="8">The sequence shown here is derived from an EMBL/GenBank/DDBJ whole genome shotgun (WGS) entry which is preliminary data.</text>
</comment>
<evidence type="ECO:0000256" key="1">
    <source>
        <dbReference type="ARBA" id="ARBA00004042"/>
    </source>
</evidence>
<dbReference type="GO" id="GO:0018822">
    <property type="term" value="F:nitrile hydratase activity"/>
    <property type="evidence" value="ECO:0007669"/>
    <property type="project" value="UniProtKB-EC"/>
</dbReference>
<comment type="catalytic activity">
    <reaction evidence="4 5">
        <text>an aliphatic primary amide = an aliphatic nitrile + H2O</text>
        <dbReference type="Rhea" id="RHEA:12673"/>
        <dbReference type="ChEBI" id="CHEBI:15377"/>
        <dbReference type="ChEBI" id="CHEBI:65285"/>
        <dbReference type="ChEBI" id="CHEBI:80291"/>
        <dbReference type="EC" id="4.2.1.84"/>
    </reaction>
</comment>
<feature type="domain" description="Nitrile hydratase beta subunit-like N-terminal" evidence="7">
    <location>
        <begin position="9"/>
        <end position="112"/>
    </location>
</feature>
<accession>A0ABS1JQD9</accession>
<evidence type="ECO:0000259" key="6">
    <source>
        <dbReference type="Pfam" id="PF02211"/>
    </source>
</evidence>
<dbReference type="InterPro" id="IPR042262">
    <property type="entry name" value="CN_hydtase_beta_C"/>
</dbReference>
<dbReference type="Gene3D" id="1.10.472.20">
    <property type="entry name" value="Nitrile hydratase, beta subunit"/>
    <property type="match status" value="1"/>
</dbReference>
<dbReference type="InterPro" id="IPR024690">
    <property type="entry name" value="CN_hydtase_beta_dom_C"/>
</dbReference>
<comment type="function">
    <text evidence="1 5">NHase catalyzes the hydration of various nitrile compounds to the corresponding amides.</text>
</comment>
<keyword evidence="3 5" id="KW-0456">Lyase</keyword>
<reference evidence="8 9" key="1">
    <citation type="journal article" date="2017" name="Int. J. Syst. Evol. Microbiol.">
        <title>Ramlibacter alkalitolerans sp. nov., alkali-tolerant bacterium isolated from soil of ginseng.</title>
        <authorList>
            <person name="Lee D.H."/>
            <person name="Cha C.J."/>
        </authorList>
    </citation>
    <scope>NUCLEOTIDE SEQUENCE [LARGE SCALE GENOMIC DNA]</scope>
    <source>
        <strain evidence="8 9">KACC 19305</strain>
    </source>
</reference>
<dbReference type="InterPro" id="IPR008990">
    <property type="entry name" value="Elect_transpt_acc-like_dom_sf"/>
</dbReference>
<dbReference type="Pfam" id="PF02211">
    <property type="entry name" value="NHase_beta_C"/>
    <property type="match status" value="1"/>
</dbReference>
<dbReference type="Gene3D" id="2.30.30.50">
    <property type="match status" value="1"/>
</dbReference>
<sequence>MSAPYTSYSDLGGRTGFGPIEPEDEDVRFHADWEPAALALVLAMGATGSWNIDMSRAARETLPHYLRLSYYQIWLAALEKLMLERGQVHPDELAAGHMLHPPVPLARVLRREQVPSVLAAGSPTLRDAGPPARFAPGDRVRTRAHAVPHHTRLPGYARGKVGTIAKVHGAHVFADVHAQGLGEDPQTLYTVVFEASELWGADAAPGVRVSIDAWETYLDLA</sequence>
<feature type="domain" description="Nitrile hydratase beta subunit" evidence="6">
    <location>
        <begin position="125"/>
        <end position="219"/>
    </location>
</feature>
<evidence type="ECO:0000259" key="7">
    <source>
        <dbReference type="Pfam" id="PF21006"/>
    </source>
</evidence>
<protein>
    <recommendedName>
        <fullName evidence="5">Nitrile hydratase subunit beta</fullName>
        <shortName evidence="5">NHase</shortName>
        <ecNumber evidence="5">4.2.1.84</ecNumber>
    </recommendedName>
</protein>
<evidence type="ECO:0000256" key="4">
    <source>
        <dbReference type="ARBA" id="ARBA00044877"/>
    </source>
</evidence>
<organism evidence="8 9">
    <name type="scientific">Ramlibacter alkalitolerans</name>
    <dbReference type="NCBI Taxonomy" id="2039631"/>
    <lineage>
        <taxon>Bacteria</taxon>
        <taxon>Pseudomonadati</taxon>
        <taxon>Pseudomonadota</taxon>
        <taxon>Betaproteobacteria</taxon>
        <taxon>Burkholderiales</taxon>
        <taxon>Comamonadaceae</taxon>
        <taxon>Ramlibacter</taxon>
    </lineage>
</organism>
<gene>
    <name evidence="8" type="primary">nthB</name>
    <name evidence="8" type="ORF">JI746_15300</name>
</gene>
<evidence type="ECO:0000313" key="8">
    <source>
        <dbReference type="EMBL" id="MBL0426479.1"/>
    </source>
</evidence>
<name>A0ABS1JQD9_9BURK</name>
<keyword evidence="9" id="KW-1185">Reference proteome</keyword>
<evidence type="ECO:0000256" key="5">
    <source>
        <dbReference type="PIRNR" id="PIRNR001427"/>
    </source>
</evidence>
<dbReference type="PIRSF" id="PIRSF001427">
    <property type="entry name" value="NHase_beta"/>
    <property type="match status" value="1"/>
</dbReference>